<proteinExistence type="predicted"/>
<feature type="non-terminal residue" evidence="1">
    <location>
        <position position="160"/>
    </location>
</feature>
<dbReference type="AlphaFoldDB" id="A0A9P6CR32"/>
<dbReference type="Proteomes" id="UP000807469">
    <property type="component" value="Unassembled WGS sequence"/>
</dbReference>
<protein>
    <recommendedName>
        <fullName evidence="3">Retrotransposon gag domain-containing protein</fullName>
    </recommendedName>
</protein>
<evidence type="ECO:0000313" key="1">
    <source>
        <dbReference type="EMBL" id="KAF9476571.1"/>
    </source>
</evidence>
<keyword evidence="2" id="KW-1185">Reference proteome</keyword>
<comment type="caution">
    <text evidence="1">The sequence shown here is derived from an EMBL/GenBank/DDBJ whole genome shotgun (WGS) entry which is preliminary data.</text>
</comment>
<name>A0A9P6CR32_9AGAR</name>
<gene>
    <name evidence="1" type="ORF">BDN70DRAFT_779625</name>
</gene>
<evidence type="ECO:0000313" key="2">
    <source>
        <dbReference type="Proteomes" id="UP000807469"/>
    </source>
</evidence>
<dbReference type="OrthoDB" id="3267748at2759"/>
<sequence length="160" mass="19188">FTYNGEVQATLFKKWVRELRLWIEQGRLAETEGVKMAGKYLGGRAYMFFERDILSRQKNYTLTKFFEKLFDYIFPADFRMQQRDKFDAYRQDNHTVLDFLRKLQEIADTIGDMDDRDIVMAFWRRSQPYLRVEMTKLGLDPTILSLASLEEHAVRLERAH</sequence>
<accession>A0A9P6CR32</accession>
<evidence type="ECO:0008006" key="3">
    <source>
        <dbReference type="Google" id="ProtNLM"/>
    </source>
</evidence>
<reference evidence="1" key="1">
    <citation type="submission" date="2020-11" db="EMBL/GenBank/DDBJ databases">
        <authorList>
            <consortium name="DOE Joint Genome Institute"/>
            <person name="Ahrendt S."/>
            <person name="Riley R."/>
            <person name="Andreopoulos W."/>
            <person name="Labutti K."/>
            <person name="Pangilinan J."/>
            <person name="Ruiz-Duenas F.J."/>
            <person name="Barrasa J.M."/>
            <person name="Sanchez-Garcia M."/>
            <person name="Camarero S."/>
            <person name="Miyauchi S."/>
            <person name="Serrano A."/>
            <person name="Linde D."/>
            <person name="Babiker R."/>
            <person name="Drula E."/>
            <person name="Ayuso-Fernandez I."/>
            <person name="Pacheco R."/>
            <person name="Padilla G."/>
            <person name="Ferreira P."/>
            <person name="Barriuso J."/>
            <person name="Kellner H."/>
            <person name="Castanera R."/>
            <person name="Alfaro M."/>
            <person name="Ramirez L."/>
            <person name="Pisabarro A.G."/>
            <person name="Kuo A."/>
            <person name="Tritt A."/>
            <person name="Lipzen A."/>
            <person name="He G."/>
            <person name="Yan M."/>
            <person name="Ng V."/>
            <person name="Cullen D."/>
            <person name="Martin F."/>
            <person name="Rosso M.-N."/>
            <person name="Henrissat B."/>
            <person name="Hibbett D."/>
            <person name="Martinez A.T."/>
            <person name="Grigoriev I.V."/>
        </authorList>
    </citation>
    <scope>NUCLEOTIDE SEQUENCE</scope>
    <source>
        <strain evidence="1">CIRM-BRFM 674</strain>
    </source>
</reference>
<dbReference type="EMBL" id="MU155289">
    <property type="protein sequence ID" value="KAF9476571.1"/>
    <property type="molecule type" value="Genomic_DNA"/>
</dbReference>
<feature type="non-terminal residue" evidence="1">
    <location>
        <position position="1"/>
    </location>
</feature>
<organism evidence="1 2">
    <name type="scientific">Pholiota conissans</name>
    <dbReference type="NCBI Taxonomy" id="109636"/>
    <lineage>
        <taxon>Eukaryota</taxon>
        <taxon>Fungi</taxon>
        <taxon>Dikarya</taxon>
        <taxon>Basidiomycota</taxon>
        <taxon>Agaricomycotina</taxon>
        <taxon>Agaricomycetes</taxon>
        <taxon>Agaricomycetidae</taxon>
        <taxon>Agaricales</taxon>
        <taxon>Agaricineae</taxon>
        <taxon>Strophariaceae</taxon>
        <taxon>Pholiota</taxon>
    </lineage>
</organism>